<dbReference type="AlphaFoldDB" id="A0A6B1FZI1"/>
<dbReference type="GO" id="GO:0004494">
    <property type="term" value="F:methylmalonyl-CoA mutase activity"/>
    <property type="evidence" value="ECO:0007669"/>
    <property type="project" value="InterPro"/>
</dbReference>
<feature type="domain" description="Methylmalonyl-CoA mutase alpha/beta chain catalytic" evidence="3">
    <location>
        <begin position="54"/>
        <end position="571"/>
    </location>
</feature>
<dbReference type="CDD" id="cd03680">
    <property type="entry name" value="MM_CoA_mutase_ICM_like"/>
    <property type="match status" value="1"/>
</dbReference>
<proteinExistence type="predicted"/>
<dbReference type="InterPro" id="IPR016176">
    <property type="entry name" value="Cbl-dep_enz_cat"/>
</dbReference>
<dbReference type="SUPFAM" id="SSF51703">
    <property type="entry name" value="Cobalamin (vitamin B12)-dependent enzymes"/>
    <property type="match status" value="1"/>
</dbReference>
<evidence type="ECO:0000256" key="1">
    <source>
        <dbReference type="ARBA" id="ARBA00023235"/>
    </source>
</evidence>
<dbReference type="PANTHER" id="PTHR48101">
    <property type="entry name" value="METHYLMALONYL-COA MUTASE, MITOCHONDRIAL-RELATED"/>
    <property type="match status" value="1"/>
</dbReference>
<dbReference type="EMBL" id="VYDA01000041">
    <property type="protein sequence ID" value="MYH60435.1"/>
    <property type="molecule type" value="Genomic_DNA"/>
</dbReference>
<accession>A0A6B1FZI1</accession>
<dbReference type="Pfam" id="PF01642">
    <property type="entry name" value="MM_CoA_mutase"/>
    <property type="match status" value="1"/>
</dbReference>
<organism evidence="4">
    <name type="scientific">Caldilineaceae bacterium SB0675_bin_29</name>
    <dbReference type="NCBI Taxonomy" id="2605266"/>
    <lineage>
        <taxon>Bacteria</taxon>
        <taxon>Bacillati</taxon>
        <taxon>Chloroflexota</taxon>
        <taxon>Caldilineae</taxon>
        <taxon>Caldilineales</taxon>
        <taxon>Caldilineaceae</taxon>
    </lineage>
</organism>
<evidence type="ECO:0000256" key="2">
    <source>
        <dbReference type="SAM" id="MobiDB-lite"/>
    </source>
</evidence>
<evidence type="ECO:0000313" key="4">
    <source>
        <dbReference type="EMBL" id="MYH60435.1"/>
    </source>
</evidence>
<gene>
    <name evidence="4" type="ORF">F4148_01230</name>
</gene>
<evidence type="ECO:0000259" key="3">
    <source>
        <dbReference type="Pfam" id="PF01642"/>
    </source>
</evidence>
<dbReference type="NCBIfam" id="TIGR00641">
    <property type="entry name" value="acid_CoA_mut_N"/>
    <property type="match status" value="1"/>
</dbReference>
<feature type="compositionally biased region" description="Polar residues" evidence="2">
    <location>
        <begin position="57"/>
        <end position="75"/>
    </location>
</feature>
<feature type="region of interest" description="Disordered" evidence="2">
    <location>
        <begin position="57"/>
        <end position="76"/>
    </location>
</feature>
<dbReference type="PANTHER" id="PTHR48101:SF1">
    <property type="entry name" value="METHYLMALONYL-COA MUTASE, LARGE SUBUNIT"/>
    <property type="match status" value="1"/>
</dbReference>
<reference evidence="4" key="1">
    <citation type="submission" date="2019-09" db="EMBL/GenBank/DDBJ databases">
        <title>Characterisation of the sponge microbiome using genome-centric metagenomics.</title>
        <authorList>
            <person name="Engelberts J.P."/>
            <person name="Robbins S.J."/>
            <person name="De Goeij J.M."/>
            <person name="Aranda M."/>
            <person name="Bell S.C."/>
            <person name="Webster N.S."/>
        </authorList>
    </citation>
    <scope>NUCLEOTIDE SEQUENCE</scope>
    <source>
        <strain evidence="4">SB0675_bin_29</strain>
    </source>
</reference>
<feature type="region of interest" description="Disordered" evidence="2">
    <location>
        <begin position="1"/>
        <end position="24"/>
    </location>
</feature>
<dbReference type="GO" id="GO:0031419">
    <property type="term" value="F:cobalamin binding"/>
    <property type="evidence" value="ECO:0007669"/>
    <property type="project" value="InterPro"/>
</dbReference>
<protein>
    <submittedName>
        <fullName evidence="4">Methylmalonyl-CoA mutase</fullName>
    </submittedName>
</protein>
<dbReference type="Gene3D" id="3.20.20.240">
    <property type="entry name" value="Methylmalonyl-CoA mutase"/>
    <property type="match status" value="1"/>
</dbReference>
<keyword evidence="1" id="KW-0413">Isomerase</keyword>
<comment type="caution">
    <text evidence="4">The sequence shown here is derived from an EMBL/GenBank/DDBJ whole genome shotgun (WGS) entry which is preliminary data.</text>
</comment>
<dbReference type="InterPro" id="IPR006099">
    <property type="entry name" value="MeMalonylCoA_mutase_a/b_cat"/>
</dbReference>
<dbReference type="InterPro" id="IPR006098">
    <property type="entry name" value="MMCoA_mutase_a_cat"/>
</dbReference>
<sequence>MDKPNGKPQPDGSHPHANPGKLSTLKQAWQQNTLAPVVSRFPERKAKFTTSSPSIVIQPLYTPSDTSSDGTNASEYQRKLGFPGEFPFTRGVQPNMYRGRLWTMRQYAGFGSAAESNRRYHYLIEQGQTGLSVAFDLPTQIGYDADHELAQGEVGKVGVSISSLQDMRTLLHGIPLDEVSVSMTINAPAAILLAMVIAVAREQGVSPQKLRGTVQNDILKEYIARGTYIFPPAPSMRLMTDLFLYCARHLPRWNTISVSGYHIREAGSSAVQEVAFTIANAVEYVQQAINVGLDVDLFASQISFFFNAHNDFLEEVAKFRAARRLWAKLMRQRFGARDPKSWRLRFHTQTGGSTLTTQQPDNNIVRVTVQALAAILGGTQSLHTNSKDEALALPTEKAVEIALRTQQILAGESGVGDVVDPLGGSYYIEWLTDEIERQACDYIERIDEMGGAMQAVADGFIQREIQESAYASLRAIESGDQTVVGLNSYQGGATLPEETLHVDEVVQNEQIAALAALRAGRDQNKASAILRHIEEAARTPGAPLMPLFIEAVESDVTTGEICDALRAAFGEFQPSSWV</sequence>
<name>A0A6B1FZI1_9CHLR</name>